<dbReference type="SUPFAM" id="SSF48452">
    <property type="entry name" value="TPR-like"/>
    <property type="match status" value="2"/>
</dbReference>
<dbReference type="InterPro" id="IPR019734">
    <property type="entry name" value="TPR_rpt"/>
</dbReference>
<name>A0ABT0JJ60_9PSED</name>
<dbReference type="InterPro" id="IPR011990">
    <property type="entry name" value="TPR-like_helical_dom_sf"/>
</dbReference>
<feature type="repeat" description="TPR" evidence="1">
    <location>
        <begin position="210"/>
        <end position="243"/>
    </location>
</feature>
<dbReference type="PROSITE" id="PS51257">
    <property type="entry name" value="PROKAR_LIPOPROTEIN"/>
    <property type="match status" value="1"/>
</dbReference>
<gene>
    <name evidence="2" type="ORF">M1B35_17845</name>
</gene>
<evidence type="ECO:0000313" key="2">
    <source>
        <dbReference type="EMBL" id="MCK9815938.1"/>
    </source>
</evidence>
<evidence type="ECO:0000313" key="3">
    <source>
        <dbReference type="Proteomes" id="UP001155163"/>
    </source>
</evidence>
<sequence length="454" mass="51388">MAPRRLLGLLLGTLLLSGCSIYRDYDQEMQLTTEPLSAGDPDSALGLLEQHNPWRSKDLLYYFEKGELLRTKGDLIDSQLTWRRADREIFKWEEQVRFDTGKYLAQLGSFLINDKVRRYDGYDYEKVMLTTQMALNLLDLNDFDGARTEIKKTHEREALIAGVRDKEYLRLEQQARDQGIDLQYKDLQGYPVATLDAPEVLELKNSYQSAFSHYLAGFVYQALGERTLAAPGYRKAIELRPHTPLLEQALRDLDKPAARADQSEVLIIVQSGLAPARDSVRVPLMVDVKGQPTPTLMSFPVIKPDTSTPPISHISVNGRPQPLTLLNSTSAMSRRALHDDMPGIILRTNLRAQLAASRQAALRKKNPKLADEDLVMLELREKADTRTWRTLPDNTQVVRLRLKKGEQHLSVANSPPIKVKVDLPYQVINLRVVGRQVFVSGQAVRARDVASRAR</sequence>
<comment type="caution">
    <text evidence="2">The sequence shown here is derived from an EMBL/GenBank/DDBJ whole genome shotgun (WGS) entry which is preliminary data.</text>
</comment>
<dbReference type="EMBL" id="JALQCX010000033">
    <property type="protein sequence ID" value="MCK9815938.1"/>
    <property type="molecule type" value="Genomic_DNA"/>
</dbReference>
<evidence type="ECO:0008006" key="4">
    <source>
        <dbReference type="Google" id="ProtNLM"/>
    </source>
</evidence>
<protein>
    <recommendedName>
        <fullName evidence="4">Tetratricopeptide repeat protein</fullName>
    </recommendedName>
</protein>
<dbReference type="RefSeq" id="WP_268262663.1">
    <property type="nucleotide sequence ID" value="NZ_JALQCX010000033.1"/>
</dbReference>
<proteinExistence type="predicted"/>
<dbReference type="Gene3D" id="1.25.40.10">
    <property type="entry name" value="Tetratricopeptide repeat domain"/>
    <property type="match status" value="1"/>
</dbReference>
<evidence type="ECO:0000256" key="1">
    <source>
        <dbReference type="PROSITE-ProRule" id="PRU00339"/>
    </source>
</evidence>
<dbReference type="PROSITE" id="PS50005">
    <property type="entry name" value="TPR"/>
    <property type="match status" value="1"/>
</dbReference>
<keyword evidence="1" id="KW-0802">TPR repeat</keyword>
<accession>A0ABT0JJ60</accession>
<organism evidence="2 3">
    <name type="scientific">Pseudomonas morbosilactucae</name>
    <dbReference type="NCBI Taxonomy" id="2938197"/>
    <lineage>
        <taxon>Bacteria</taxon>
        <taxon>Pseudomonadati</taxon>
        <taxon>Pseudomonadota</taxon>
        <taxon>Gammaproteobacteria</taxon>
        <taxon>Pseudomonadales</taxon>
        <taxon>Pseudomonadaceae</taxon>
        <taxon>Pseudomonas</taxon>
    </lineage>
</organism>
<keyword evidence="3" id="KW-1185">Reference proteome</keyword>
<reference evidence="2 3" key="2">
    <citation type="journal article" date="2023" name="Plant Pathol.">
        <title>Dismantling and reorganizing Pseudomonas marginalis sensu#lato.</title>
        <authorList>
            <person name="Sawada H."/>
            <person name="Fujikawa T."/>
            <person name="Satou M."/>
        </authorList>
    </citation>
    <scope>NUCLEOTIDE SEQUENCE [LARGE SCALE GENOMIC DNA]</scope>
    <source>
        <strain evidence="2 3">MAFF 302046</strain>
    </source>
</reference>
<dbReference type="Proteomes" id="UP001155163">
    <property type="component" value="Unassembled WGS sequence"/>
</dbReference>
<reference evidence="2 3" key="1">
    <citation type="journal article" date="2022" name="Int. J. Syst. Evol. Microbiol.">
        <title>Pseudomonas aegrilactucae sp. nov. and Pseudomonas morbosilactucae sp. nov., pathogens causing bacterial rot of lettuce in Japan.</title>
        <authorList>
            <person name="Sawada H."/>
            <person name="Fujikawa T."/>
            <person name="Satou M."/>
        </authorList>
    </citation>
    <scope>NUCLEOTIDE SEQUENCE [LARGE SCALE GENOMIC DNA]</scope>
    <source>
        <strain evidence="2 3">MAFF 302046</strain>
    </source>
</reference>